<protein>
    <submittedName>
        <fullName evidence="2">Quercetin dioxygenase-like cupin family protein</fullName>
    </submittedName>
</protein>
<dbReference type="Pfam" id="PF05899">
    <property type="entry name" value="Cupin_3"/>
    <property type="match status" value="1"/>
</dbReference>
<comment type="caution">
    <text evidence="2">The sequence shown here is derived from an EMBL/GenBank/DDBJ whole genome shotgun (WGS) entry which is preliminary data.</text>
</comment>
<dbReference type="RefSeq" id="WP_184081648.1">
    <property type="nucleotide sequence ID" value="NZ_JACIJP010000006.1"/>
</dbReference>
<keyword evidence="2" id="KW-0223">Dioxygenase</keyword>
<dbReference type="Gene3D" id="2.60.120.10">
    <property type="entry name" value="Jelly Rolls"/>
    <property type="match status" value="1"/>
</dbReference>
<proteinExistence type="predicted"/>
<dbReference type="InterPro" id="IPR008579">
    <property type="entry name" value="UGlyAH_Cupin_dom"/>
</dbReference>
<feature type="domain" description="(S)-ureidoglycine aminohydrolase cupin" evidence="1">
    <location>
        <begin position="110"/>
        <end position="141"/>
    </location>
</feature>
<dbReference type="EMBL" id="JACIJP010000006">
    <property type="protein sequence ID" value="MBB6125355.1"/>
    <property type="molecule type" value="Genomic_DNA"/>
</dbReference>
<gene>
    <name evidence="2" type="ORF">FHS92_003116</name>
</gene>
<sequence length="173" mass="18964">MRRVVTGLNEQGKAAVLYDGKPQSVLFTSDARVGKLKIEAVPDFVSPVPAGNACFAELWETDGLPPYNMPDPLDRSRGFTLEPPGTGFRFRYFEWGPDLDSSTMHATDTFDINYVIEGEVELLLEEEQSVTLRAGDSVIIPGILHGWRAGPAGVRMINFMQKQAPGTAPTADH</sequence>
<dbReference type="SUPFAM" id="SSF51182">
    <property type="entry name" value="RmlC-like cupins"/>
    <property type="match status" value="1"/>
</dbReference>
<dbReference type="PANTHER" id="PTHR36156:SF2">
    <property type="entry name" value="CUPIN TYPE-2 DOMAIN-CONTAINING PROTEIN"/>
    <property type="match status" value="1"/>
</dbReference>
<dbReference type="PANTHER" id="PTHR36156">
    <property type="entry name" value="SLR2101 PROTEIN"/>
    <property type="match status" value="1"/>
</dbReference>
<dbReference type="AlphaFoldDB" id="A0A841JA26"/>
<name>A0A841JA26_9SPHN</name>
<accession>A0A841JA26</accession>
<dbReference type="GO" id="GO:0051213">
    <property type="term" value="F:dioxygenase activity"/>
    <property type="evidence" value="ECO:0007669"/>
    <property type="project" value="UniProtKB-KW"/>
</dbReference>
<keyword evidence="2" id="KW-0560">Oxidoreductase</keyword>
<dbReference type="InterPro" id="IPR014710">
    <property type="entry name" value="RmlC-like_jellyroll"/>
</dbReference>
<reference evidence="2 3" key="1">
    <citation type="submission" date="2020-08" db="EMBL/GenBank/DDBJ databases">
        <title>Genomic Encyclopedia of Type Strains, Phase IV (KMG-IV): sequencing the most valuable type-strain genomes for metagenomic binning, comparative biology and taxonomic classification.</title>
        <authorList>
            <person name="Goeker M."/>
        </authorList>
    </citation>
    <scope>NUCLEOTIDE SEQUENCE [LARGE SCALE GENOMIC DNA]</scope>
    <source>
        <strain evidence="2 3">DSM 102255</strain>
    </source>
</reference>
<keyword evidence="3" id="KW-1185">Reference proteome</keyword>
<evidence type="ECO:0000313" key="3">
    <source>
        <dbReference type="Proteomes" id="UP000552700"/>
    </source>
</evidence>
<dbReference type="InterPro" id="IPR011051">
    <property type="entry name" value="RmlC_Cupin_sf"/>
</dbReference>
<organism evidence="2 3">
    <name type="scientific">Sphingobium subterraneum</name>
    <dbReference type="NCBI Taxonomy" id="627688"/>
    <lineage>
        <taxon>Bacteria</taxon>
        <taxon>Pseudomonadati</taxon>
        <taxon>Pseudomonadota</taxon>
        <taxon>Alphaproteobacteria</taxon>
        <taxon>Sphingomonadales</taxon>
        <taxon>Sphingomonadaceae</taxon>
        <taxon>Sphingobium</taxon>
    </lineage>
</organism>
<dbReference type="Proteomes" id="UP000552700">
    <property type="component" value="Unassembled WGS sequence"/>
</dbReference>
<dbReference type="InterPro" id="IPR047142">
    <property type="entry name" value="OryJ/VirC-like"/>
</dbReference>
<evidence type="ECO:0000259" key="1">
    <source>
        <dbReference type="Pfam" id="PF05899"/>
    </source>
</evidence>
<evidence type="ECO:0000313" key="2">
    <source>
        <dbReference type="EMBL" id="MBB6125355.1"/>
    </source>
</evidence>